<evidence type="ECO:0000256" key="3">
    <source>
        <dbReference type="ARBA" id="ARBA00004961"/>
    </source>
</evidence>
<dbReference type="InterPro" id="IPR006148">
    <property type="entry name" value="Glc/Gal-6P_isomerase"/>
</dbReference>
<dbReference type="PANTHER" id="PTHR11054:SF0">
    <property type="entry name" value="6-PHOSPHOGLUCONOLACTONASE"/>
    <property type="match status" value="1"/>
</dbReference>
<sequence length="243" mass="25463">MIQLHTFDEPGAQSDALAEAVGDALAATLAARGAASADAAVSGASGNQTQHATLAVSGGTSPKPFLKTLSTHALDWAHINVTLVDDRWVPETDSASNARLVRETLLQNAASGAYFLPLVDVNRPLAAHIADLNADPQRRVPDVAVLGMGEDGHTASIFADAPEWDFAITTPDRFISVHPGSAPHARVSLSMSALKGVQQLFLFISGQKKLDVLNAALAAPQKNAISTLANAQGVRLDVYWCAK</sequence>
<evidence type="ECO:0000256" key="2">
    <source>
        <dbReference type="ARBA" id="ARBA00002681"/>
    </source>
</evidence>
<dbReference type="EMBL" id="NBTZ01000131">
    <property type="protein sequence ID" value="OTP68592.1"/>
    <property type="molecule type" value="Genomic_DNA"/>
</dbReference>
<dbReference type="Pfam" id="PF01182">
    <property type="entry name" value="Glucosamine_iso"/>
    <property type="match status" value="1"/>
</dbReference>
<dbReference type="GO" id="GO:0005975">
    <property type="term" value="P:carbohydrate metabolic process"/>
    <property type="evidence" value="ECO:0007669"/>
    <property type="project" value="UniProtKB-UniRule"/>
</dbReference>
<dbReference type="UniPathway" id="UPA00115">
    <property type="reaction ID" value="UER00409"/>
</dbReference>
<proteinExistence type="inferred from homology"/>
<protein>
    <recommendedName>
        <fullName evidence="6 7">6-phosphogluconolactonase</fullName>
        <shortName evidence="7">6PGL</shortName>
        <ecNumber evidence="5 7">3.1.1.31</ecNumber>
    </recommendedName>
</protein>
<dbReference type="GO" id="GO:0017057">
    <property type="term" value="F:6-phosphogluconolactonase activity"/>
    <property type="evidence" value="ECO:0007669"/>
    <property type="project" value="UniProtKB-UniRule"/>
</dbReference>
<dbReference type="Proteomes" id="UP000195221">
    <property type="component" value="Unassembled WGS sequence"/>
</dbReference>
<dbReference type="PANTHER" id="PTHR11054">
    <property type="entry name" value="6-PHOSPHOGLUCONOLACTONASE"/>
    <property type="match status" value="1"/>
</dbReference>
<accession>A0A242MBK7</accession>
<dbReference type="NCBIfam" id="TIGR01198">
    <property type="entry name" value="pgl"/>
    <property type="match status" value="1"/>
</dbReference>
<comment type="pathway">
    <text evidence="3 7">Carbohydrate degradation; pentose phosphate pathway; D-ribulose 5-phosphate from D-glucose 6-phosphate (oxidative stage): step 2/3.</text>
</comment>
<dbReference type="SUPFAM" id="SSF100950">
    <property type="entry name" value="NagB/RpiA/CoA transferase-like"/>
    <property type="match status" value="1"/>
</dbReference>
<comment type="similarity">
    <text evidence="4 7">Belongs to the glucosamine/galactosamine-6-phosphate isomerase family. 6-phosphogluconolactonase subfamily.</text>
</comment>
<evidence type="ECO:0000256" key="4">
    <source>
        <dbReference type="ARBA" id="ARBA00010662"/>
    </source>
</evidence>
<evidence type="ECO:0000256" key="6">
    <source>
        <dbReference type="ARBA" id="ARBA00020337"/>
    </source>
</evidence>
<organism evidence="9 10">
    <name type="scientific">Caballeronia sordidicola</name>
    <name type="common">Burkholderia sordidicola</name>
    <dbReference type="NCBI Taxonomy" id="196367"/>
    <lineage>
        <taxon>Bacteria</taxon>
        <taxon>Pseudomonadati</taxon>
        <taxon>Pseudomonadota</taxon>
        <taxon>Betaproteobacteria</taxon>
        <taxon>Burkholderiales</taxon>
        <taxon>Burkholderiaceae</taxon>
        <taxon>Caballeronia</taxon>
    </lineage>
</organism>
<keyword evidence="7" id="KW-0378">Hydrolase</keyword>
<reference evidence="9 10" key="1">
    <citation type="submission" date="2017-03" db="EMBL/GenBank/DDBJ databases">
        <title>Genome analysis of strain PAMC 26577.</title>
        <authorList>
            <person name="Oh H.-M."/>
            <person name="Yang J.-A."/>
        </authorList>
    </citation>
    <scope>NUCLEOTIDE SEQUENCE [LARGE SCALE GENOMIC DNA]</scope>
    <source>
        <strain evidence="9 10">PAMC 26577</strain>
    </source>
</reference>
<feature type="domain" description="Glucosamine/galactosamine-6-phosphate isomerase" evidence="8">
    <location>
        <begin position="23"/>
        <end position="222"/>
    </location>
</feature>
<comment type="function">
    <text evidence="2 7">Hydrolysis of 6-phosphogluconolactone to 6-phosphogluconate.</text>
</comment>
<name>A0A242MBK7_CABSO</name>
<evidence type="ECO:0000259" key="8">
    <source>
        <dbReference type="Pfam" id="PF01182"/>
    </source>
</evidence>
<dbReference type="CDD" id="cd01400">
    <property type="entry name" value="6PGL"/>
    <property type="match status" value="1"/>
</dbReference>
<dbReference type="InterPro" id="IPR005900">
    <property type="entry name" value="6-phosphogluconolactonase_DevB"/>
</dbReference>
<comment type="caution">
    <text evidence="9">The sequence shown here is derived from an EMBL/GenBank/DDBJ whole genome shotgun (WGS) entry which is preliminary data.</text>
</comment>
<evidence type="ECO:0000256" key="7">
    <source>
        <dbReference type="RuleBase" id="RU365095"/>
    </source>
</evidence>
<evidence type="ECO:0000256" key="1">
    <source>
        <dbReference type="ARBA" id="ARBA00000832"/>
    </source>
</evidence>
<comment type="catalytic activity">
    <reaction evidence="1 7">
        <text>6-phospho-D-glucono-1,5-lactone + H2O = 6-phospho-D-gluconate + H(+)</text>
        <dbReference type="Rhea" id="RHEA:12556"/>
        <dbReference type="ChEBI" id="CHEBI:15377"/>
        <dbReference type="ChEBI" id="CHEBI:15378"/>
        <dbReference type="ChEBI" id="CHEBI:57955"/>
        <dbReference type="ChEBI" id="CHEBI:58759"/>
        <dbReference type="EC" id="3.1.1.31"/>
    </reaction>
</comment>
<dbReference type="InterPro" id="IPR039104">
    <property type="entry name" value="6PGL"/>
</dbReference>
<dbReference type="GO" id="GO:0006098">
    <property type="term" value="P:pentose-phosphate shunt"/>
    <property type="evidence" value="ECO:0007669"/>
    <property type="project" value="UniProtKB-UniPathway"/>
</dbReference>
<dbReference type="AlphaFoldDB" id="A0A242MBK7"/>
<evidence type="ECO:0000313" key="9">
    <source>
        <dbReference type="EMBL" id="OTP68592.1"/>
    </source>
</evidence>
<gene>
    <name evidence="7" type="primary">pgl</name>
    <name evidence="9" type="ORF">PAMC26577_32980</name>
</gene>
<dbReference type="Gene3D" id="3.40.50.1360">
    <property type="match status" value="1"/>
</dbReference>
<evidence type="ECO:0000313" key="10">
    <source>
        <dbReference type="Proteomes" id="UP000195221"/>
    </source>
</evidence>
<evidence type="ECO:0000256" key="5">
    <source>
        <dbReference type="ARBA" id="ARBA00013198"/>
    </source>
</evidence>
<dbReference type="EC" id="3.1.1.31" evidence="5 7"/>
<dbReference type="InterPro" id="IPR037171">
    <property type="entry name" value="NagB/RpiA_transferase-like"/>
</dbReference>
<dbReference type="RefSeq" id="WP_075359591.1">
    <property type="nucleotide sequence ID" value="NZ_MSRG01000075.1"/>
</dbReference>